<comment type="subunit">
    <text evidence="6">Component of the ribosomal small subunit (SSU) processome.</text>
</comment>
<dbReference type="HOGENOM" id="CLU_061887_0_1_1"/>
<dbReference type="PANTHER" id="PTHR12838">
    <property type="entry name" value="U3 SMALL NUCLEOLAR RNA-ASSOCIATED PROTEIN 11"/>
    <property type="match status" value="1"/>
</dbReference>
<dbReference type="PANTHER" id="PTHR12838:SF0">
    <property type="entry name" value="U3 SMALL NUCLEOLAR RNA-ASSOCIATED PROTEIN 11-RELATED"/>
    <property type="match status" value="1"/>
</dbReference>
<evidence type="ECO:0000256" key="4">
    <source>
        <dbReference type="ARBA" id="ARBA00022552"/>
    </source>
</evidence>
<protein>
    <recommendedName>
        <fullName evidence="6">U3 small nucleolar RNA-associated protein 11</fullName>
        <shortName evidence="6">U3 snoRNA-associated protein 11</shortName>
    </recommendedName>
</protein>
<dbReference type="EMBL" id="AGUE01000258">
    <property type="protein sequence ID" value="EHK96292.1"/>
    <property type="molecule type" value="Genomic_DNA"/>
</dbReference>
<evidence type="ECO:0000256" key="1">
    <source>
        <dbReference type="ARBA" id="ARBA00004099"/>
    </source>
</evidence>
<feature type="compositionally biased region" description="Acidic residues" evidence="7">
    <location>
        <begin position="167"/>
        <end position="177"/>
    </location>
</feature>
<sequence>MSSMRNAVQRRNHRERGQPEERKKFGLLEKHKDYSLRAADHNLKKRKLKVLKQKVLEKNPDEFYFGMLSRKGPSTTGKQRTGTVNGDRGNEVLGMEKARLLKTQDVGYVRTVGNTVAKKVTKLEERLARIEAMQNGKEHDEEVVGMGKKTVFLDGEEEMELRIQEAEWEAEAEEEREEGASREEREFKKVQRREREKVLHRLEFERERLRVLRETELALEMQRAGMAKTSTVGGVNKNGVKFKVKERKK</sequence>
<evidence type="ECO:0000313" key="9">
    <source>
        <dbReference type="Proteomes" id="UP000005446"/>
    </source>
</evidence>
<gene>
    <name evidence="8" type="ORF">M7I_7999</name>
</gene>
<dbReference type="OrthoDB" id="29058at2759"/>
<feature type="region of interest" description="Disordered" evidence="7">
    <location>
        <begin position="167"/>
        <end position="194"/>
    </location>
</feature>
<dbReference type="PIRSF" id="PIRSF015952">
    <property type="entry name" value="U3snoRNP11"/>
    <property type="match status" value="1"/>
</dbReference>
<keyword evidence="9" id="KW-1185">Reference proteome</keyword>
<feature type="compositionally biased region" description="Basic and acidic residues" evidence="7">
    <location>
        <begin position="15"/>
        <end position="26"/>
    </location>
</feature>
<evidence type="ECO:0000256" key="7">
    <source>
        <dbReference type="SAM" id="MobiDB-lite"/>
    </source>
</evidence>
<organism evidence="8 9">
    <name type="scientific">Glarea lozoyensis (strain ATCC 74030 / MF5533)</name>
    <dbReference type="NCBI Taxonomy" id="1104152"/>
    <lineage>
        <taxon>Eukaryota</taxon>
        <taxon>Fungi</taxon>
        <taxon>Dikarya</taxon>
        <taxon>Ascomycota</taxon>
        <taxon>Pezizomycotina</taxon>
        <taxon>Leotiomycetes</taxon>
        <taxon>Helotiales</taxon>
        <taxon>Helotiaceae</taxon>
        <taxon>Glarea</taxon>
    </lineage>
</organism>
<comment type="caution">
    <text evidence="8">The sequence shown here is derived from an EMBL/GenBank/DDBJ whole genome shotgun (WGS) entry which is preliminary data.</text>
</comment>
<keyword evidence="5 6" id="KW-0539">Nucleus</keyword>
<evidence type="ECO:0000256" key="6">
    <source>
        <dbReference type="PIRNR" id="PIRNR015952"/>
    </source>
</evidence>
<evidence type="ECO:0000256" key="5">
    <source>
        <dbReference type="ARBA" id="ARBA00023242"/>
    </source>
</evidence>
<dbReference type="FunCoup" id="H0EYT9">
    <property type="interactions" value="428"/>
</dbReference>
<evidence type="ECO:0000256" key="2">
    <source>
        <dbReference type="ARBA" id="ARBA00004604"/>
    </source>
</evidence>
<comment type="similarity">
    <text evidence="3 6">Belongs to the UTP11 family.</text>
</comment>
<comment type="function">
    <text evidence="1 6">Involved in nucleolar processing of pre-18S ribosomal RNA.</text>
</comment>
<dbReference type="GO" id="GO:0006364">
    <property type="term" value="P:rRNA processing"/>
    <property type="evidence" value="ECO:0007669"/>
    <property type="project" value="UniProtKB-UniRule"/>
</dbReference>
<dbReference type="InterPro" id="IPR007144">
    <property type="entry name" value="SSU_processome_Utp11"/>
</dbReference>
<accession>H0EYT9</accession>
<evidence type="ECO:0000313" key="8">
    <source>
        <dbReference type="EMBL" id="EHK96292.1"/>
    </source>
</evidence>
<feature type="compositionally biased region" description="Basic and acidic residues" evidence="7">
    <location>
        <begin position="178"/>
        <end position="194"/>
    </location>
</feature>
<dbReference type="AlphaFoldDB" id="H0EYT9"/>
<proteinExistence type="inferred from homology"/>
<reference evidence="8 9" key="1">
    <citation type="journal article" date="2012" name="Eukaryot. Cell">
        <title>Genome sequence of the fungus Glarea lozoyensis: the first genome sequence of a species from the Helotiaceae family.</title>
        <authorList>
            <person name="Youssar L."/>
            <person name="Gruening B.A."/>
            <person name="Erxleben A."/>
            <person name="Guenther S."/>
            <person name="Huettel W."/>
        </authorList>
    </citation>
    <scope>NUCLEOTIDE SEQUENCE [LARGE SCALE GENOMIC DNA]</scope>
    <source>
        <strain evidence="9">ATCC 74030 / MF5533</strain>
    </source>
</reference>
<comment type="subcellular location">
    <subcellularLocation>
        <location evidence="2 6">Nucleus</location>
        <location evidence="2 6">Nucleolus</location>
    </subcellularLocation>
</comment>
<dbReference type="GO" id="GO:0032040">
    <property type="term" value="C:small-subunit processome"/>
    <property type="evidence" value="ECO:0007669"/>
    <property type="project" value="UniProtKB-UniRule"/>
</dbReference>
<feature type="region of interest" description="Disordered" evidence="7">
    <location>
        <begin position="1"/>
        <end position="26"/>
    </location>
</feature>
<dbReference type="Proteomes" id="UP000005446">
    <property type="component" value="Unassembled WGS sequence"/>
</dbReference>
<evidence type="ECO:0000256" key="3">
    <source>
        <dbReference type="ARBA" id="ARBA00008105"/>
    </source>
</evidence>
<keyword evidence="4 6" id="KW-0698">rRNA processing</keyword>
<name>H0EYT9_GLAL7</name>
<dbReference type="InParanoid" id="H0EYT9"/>
<dbReference type="Pfam" id="PF03998">
    <property type="entry name" value="Utp11"/>
    <property type="match status" value="1"/>
</dbReference>